<evidence type="ECO:0000313" key="1">
    <source>
        <dbReference type="EMBL" id="CAD7430108.1"/>
    </source>
</evidence>
<reference evidence="1" key="1">
    <citation type="submission" date="2020-11" db="EMBL/GenBank/DDBJ databases">
        <authorList>
            <person name="Tran Van P."/>
        </authorList>
    </citation>
    <scope>NUCLEOTIDE SEQUENCE</scope>
</reference>
<organism evidence="1">
    <name type="scientific">Timema monikensis</name>
    <dbReference type="NCBI Taxonomy" id="170555"/>
    <lineage>
        <taxon>Eukaryota</taxon>
        <taxon>Metazoa</taxon>
        <taxon>Ecdysozoa</taxon>
        <taxon>Arthropoda</taxon>
        <taxon>Hexapoda</taxon>
        <taxon>Insecta</taxon>
        <taxon>Pterygota</taxon>
        <taxon>Neoptera</taxon>
        <taxon>Polyneoptera</taxon>
        <taxon>Phasmatodea</taxon>
        <taxon>Timematodea</taxon>
        <taxon>Timematoidea</taxon>
        <taxon>Timematidae</taxon>
        <taxon>Timema</taxon>
    </lineage>
</organism>
<dbReference type="AlphaFoldDB" id="A0A7R9EA16"/>
<protein>
    <submittedName>
        <fullName evidence="1">Uncharacterized protein</fullName>
    </submittedName>
</protein>
<dbReference type="EMBL" id="OB794340">
    <property type="protein sequence ID" value="CAD7430108.1"/>
    <property type="molecule type" value="Genomic_DNA"/>
</dbReference>
<sequence>MRSLAELRKNTPTHVLTGHSAINYLNFRILTIRISGLNDNLVWFVSDGEIYGTPPADADAAAAAAVACMRSKTLGVSSLSFNPPSFDDRTMEHGCCGSPSCIMCHRLQINICIPIMVCNTHKVGEILSGVRKKAQQILVVTLPEPAWNTAYKNTSTYTAYFESRTNANDRSRLYRESERYRNHGEGAYIIHIAQWVTGNAMRDC</sequence>
<name>A0A7R9EA16_9NEOP</name>
<accession>A0A7R9EA16</accession>
<gene>
    <name evidence="1" type="ORF">TMSB3V08_LOCUS6876</name>
</gene>
<proteinExistence type="predicted"/>